<dbReference type="NCBIfam" id="NF045837">
    <property type="entry name" value="Mplas_Cys_pep"/>
    <property type="match status" value="1"/>
</dbReference>
<evidence type="ECO:0000259" key="2">
    <source>
        <dbReference type="Pfam" id="PF13529"/>
    </source>
</evidence>
<accession>A0A9D1AG18</accession>
<comment type="caution">
    <text evidence="3">The sequence shown here is derived from an EMBL/GenBank/DDBJ whole genome shotgun (WGS) entry which is preliminary data.</text>
</comment>
<reference evidence="3" key="1">
    <citation type="submission" date="2020-10" db="EMBL/GenBank/DDBJ databases">
        <authorList>
            <person name="Gilroy R."/>
        </authorList>
    </citation>
    <scope>NUCLEOTIDE SEQUENCE</scope>
    <source>
        <strain evidence="3">ChiW25-3613</strain>
    </source>
</reference>
<dbReference type="Proteomes" id="UP000824179">
    <property type="component" value="Unassembled WGS sequence"/>
</dbReference>
<dbReference type="Pfam" id="PF13529">
    <property type="entry name" value="Peptidase_C39_2"/>
    <property type="match status" value="1"/>
</dbReference>
<feature type="signal peptide" evidence="1">
    <location>
        <begin position="1"/>
        <end position="24"/>
    </location>
</feature>
<protein>
    <submittedName>
        <fullName evidence="3">C39 family peptidase</fullName>
    </submittedName>
</protein>
<dbReference type="EMBL" id="DVHB01000056">
    <property type="protein sequence ID" value="HIR39334.1"/>
    <property type="molecule type" value="Genomic_DNA"/>
</dbReference>
<evidence type="ECO:0000256" key="1">
    <source>
        <dbReference type="SAM" id="SignalP"/>
    </source>
</evidence>
<dbReference type="AlphaFoldDB" id="A0A9D1AG18"/>
<feature type="chain" id="PRO_5039300777" evidence="1">
    <location>
        <begin position="25"/>
        <end position="408"/>
    </location>
</feature>
<organism evidence="3 4">
    <name type="scientific">Candidatus Coproplasma stercoripullorum</name>
    <dbReference type="NCBI Taxonomy" id="2840751"/>
    <lineage>
        <taxon>Bacteria</taxon>
        <taxon>Bacillati</taxon>
        <taxon>Bacillota</taxon>
        <taxon>Clostridia</taxon>
        <taxon>Eubacteriales</taxon>
        <taxon>Candidatus Coproplasma</taxon>
    </lineage>
</organism>
<evidence type="ECO:0000313" key="4">
    <source>
        <dbReference type="Proteomes" id="UP000824179"/>
    </source>
</evidence>
<keyword evidence="1" id="KW-0732">Signal</keyword>
<dbReference type="InterPro" id="IPR039564">
    <property type="entry name" value="Peptidase_C39-like"/>
</dbReference>
<reference evidence="3" key="2">
    <citation type="journal article" date="2021" name="PeerJ">
        <title>Extensive microbial diversity within the chicken gut microbiome revealed by metagenomics and culture.</title>
        <authorList>
            <person name="Gilroy R."/>
            <person name="Ravi A."/>
            <person name="Getino M."/>
            <person name="Pursley I."/>
            <person name="Horton D.L."/>
            <person name="Alikhan N.F."/>
            <person name="Baker D."/>
            <person name="Gharbi K."/>
            <person name="Hall N."/>
            <person name="Watson M."/>
            <person name="Adriaenssens E.M."/>
            <person name="Foster-Nyarko E."/>
            <person name="Jarju S."/>
            <person name="Secka A."/>
            <person name="Antonio M."/>
            <person name="Oren A."/>
            <person name="Chaudhuri R.R."/>
            <person name="La Ragione R."/>
            <person name="Hildebrand F."/>
            <person name="Pallen M.J."/>
        </authorList>
    </citation>
    <scope>NUCLEOTIDE SEQUENCE</scope>
    <source>
        <strain evidence="3">ChiW25-3613</strain>
    </source>
</reference>
<dbReference type="Gene3D" id="3.90.70.10">
    <property type="entry name" value="Cysteine proteinases"/>
    <property type="match status" value="1"/>
</dbReference>
<gene>
    <name evidence="3" type="ORF">IAB90_03025</name>
</gene>
<name>A0A9D1AG18_9FIRM</name>
<proteinExistence type="predicted"/>
<feature type="domain" description="Peptidase C39-like" evidence="2">
    <location>
        <begin position="211"/>
        <end position="378"/>
    </location>
</feature>
<dbReference type="InterPro" id="IPR054779">
    <property type="entry name" value="Cys_pept_put_mycoplasmatota"/>
</dbReference>
<evidence type="ECO:0000313" key="3">
    <source>
        <dbReference type="EMBL" id="HIR39334.1"/>
    </source>
</evidence>
<sequence>MIKIKNIISMAVSSIMLASSFAVIMGMTGGNTEVASAETYVGNATAVNNITSNVKQQTISDFMREGQSIIYQTELNDFEGNKFMLYELTPAGYAIYGIKGEASIFLEGSLSSNSPFYEYLDKDIIYLGFGEYYYKQGAEYINIMTEESYMQDELPQECYLDESAYYETAESESVDEPQASPLGMILPEGYDSDNYVEVDGFTCIADYEYFQNLSKFPDNEVGTCSLVAICIILGYMDEYIDDRFIPDNMYYDGLSFKDGDGTSQGLHNYLFDNCLHTLAGFGDDENGYPMANGEINNTVKDYLKIKCGRAFESDIKYMNGIINTKKNPRKYIKAGYPTILTMTEYKIINNDNYDDMKRKYHSVVAYGYNEEDDTFLVHIGWDPGSTDGAQVIVSEAYIYSYNAFIYMG</sequence>